<evidence type="ECO:0000256" key="1">
    <source>
        <dbReference type="SAM" id="MobiDB-lite"/>
    </source>
</evidence>
<protein>
    <submittedName>
        <fullName evidence="2">Uncharacterized protein</fullName>
    </submittedName>
</protein>
<feature type="compositionally biased region" description="Acidic residues" evidence="1">
    <location>
        <begin position="277"/>
        <end position="286"/>
    </location>
</feature>
<evidence type="ECO:0000313" key="2">
    <source>
        <dbReference type="EMBL" id="PWN17928.1"/>
    </source>
</evidence>
<feature type="region of interest" description="Disordered" evidence="1">
    <location>
        <begin position="186"/>
        <end position="208"/>
    </location>
</feature>
<evidence type="ECO:0000313" key="3">
    <source>
        <dbReference type="Proteomes" id="UP000245942"/>
    </source>
</evidence>
<proteinExistence type="predicted"/>
<accession>A0A316TZ15</accession>
<feature type="region of interest" description="Disordered" evidence="1">
    <location>
        <begin position="264"/>
        <end position="286"/>
    </location>
</feature>
<keyword evidence="3" id="KW-1185">Reference proteome</keyword>
<organism evidence="2 3">
    <name type="scientific">Pseudomicrostroma glucosiphilum</name>
    <dbReference type="NCBI Taxonomy" id="1684307"/>
    <lineage>
        <taxon>Eukaryota</taxon>
        <taxon>Fungi</taxon>
        <taxon>Dikarya</taxon>
        <taxon>Basidiomycota</taxon>
        <taxon>Ustilaginomycotina</taxon>
        <taxon>Exobasidiomycetes</taxon>
        <taxon>Microstromatales</taxon>
        <taxon>Microstromatales incertae sedis</taxon>
        <taxon>Pseudomicrostroma</taxon>
    </lineage>
</organism>
<dbReference type="RefSeq" id="XP_025345088.1">
    <property type="nucleotide sequence ID" value="XM_025495606.1"/>
</dbReference>
<reference evidence="2 3" key="1">
    <citation type="journal article" date="2018" name="Mol. Biol. Evol.">
        <title>Broad Genomic Sampling Reveals a Smut Pathogenic Ancestry of the Fungal Clade Ustilaginomycotina.</title>
        <authorList>
            <person name="Kijpornyongpan T."/>
            <person name="Mondo S.J."/>
            <person name="Barry K."/>
            <person name="Sandor L."/>
            <person name="Lee J."/>
            <person name="Lipzen A."/>
            <person name="Pangilinan J."/>
            <person name="LaButti K."/>
            <person name="Hainaut M."/>
            <person name="Henrissat B."/>
            <person name="Grigoriev I.V."/>
            <person name="Spatafora J.W."/>
            <person name="Aime M.C."/>
        </authorList>
    </citation>
    <scope>NUCLEOTIDE SEQUENCE [LARGE SCALE GENOMIC DNA]</scope>
    <source>
        <strain evidence="2 3">MCA 4718</strain>
    </source>
</reference>
<dbReference type="AlphaFoldDB" id="A0A316TZ15"/>
<dbReference type="Proteomes" id="UP000245942">
    <property type="component" value="Unassembled WGS sequence"/>
</dbReference>
<name>A0A316TZ15_9BASI</name>
<gene>
    <name evidence="2" type="ORF">BCV69DRAFT_88668</name>
</gene>
<dbReference type="GeneID" id="37017340"/>
<dbReference type="EMBL" id="KZ819339">
    <property type="protein sequence ID" value="PWN17928.1"/>
    <property type="molecule type" value="Genomic_DNA"/>
</dbReference>
<sequence length="332" mass="35867">MVASFAPSLLPMPSAAHSSKEAHHVSPVGYAVAAARRLSNALPYQWQYSFDKNSASLSSTNGGFSNVDLSGEVKPLPQWYGQEQNREPVPSQLCPGGFPSARGFEDEVRFDPLDTTPSLLPSHCSSLRPMSSNSSLSDLSEYSCNTADVLSLAPGSLLLDLHNCRDASRLGAAHAQYEPQYPVQDLRSEEPSFPLASTSSSSKVQSRRKSFPRRFLGTSLERSPRQLSLFSWSTASGFDSNPATPELQAPGWKQVDYFSPPCPTTLEGKEGLSNSDSEGEYSDDEGACFTAAQIDQICQPFDRRPSHVAELESLRPSGGVGLEGRARAMSAP</sequence>